<evidence type="ECO:0008006" key="4">
    <source>
        <dbReference type="Google" id="ProtNLM"/>
    </source>
</evidence>
<evidence type="ECO:0000313" key="3">
    <source>
        <dbReference type="Proteomes" id="UP000775213"/>
    </source>
</evidence>
<keyword evidence="1" id="KW-1133">Transmembrane helix</keyword>
<evidence type="ECO:0000256" key="1">
    <source>
        <dbReference type="SAM" id="Phobius"/>
    </source>
</evidence>
<keyword evidence="3" id="KW-1185">Reference proteome</keyword>
<evidence type="ECO:0000313" key="2">
    <source>
        <dbReference type="EMBL" id="KAH0461835.1"/>
    </source>
</evidence>
<dbReference type="AlphaFoldDB" id="A0AAV7GJ20"/>
<protein>
    <recommendedName>
        <fullName evidence="4">HORMA domain-containing protein</fullName>
    </recommendedName>
</protein>
<keyword evidence="1" id="KW-0812">Transmembrane</keyword>
<feature type="transmembrane region" description="Helical" evidence="1">
    <location>
        <begin position="21"/>
        <end position="40"/>
    </location>
</feature>
<dbReference type="EMBL" id="JAGFBR010000009">
    <property type="protein sequence ID" value="KAH0461835.1"/>
    <property type="molecule type" value="Genomic_DNA"/>
</dbReference>
<keyword evidence="1" id="KW-0472">Membrane</keyword>
<gene>
    <name evidence="2" type="ORF">IEQ34_009410</name>
</gene>
<dbReference type="Proteomes" id="UP000775213">
    <property type="component" value="Unassembled WGS sequence"/>
</dbReference>
<sequence length="135" mass="15045">MLGLPTKGLTMKMFVEILSNLILLVTLLKILHKVLIVLLVNSCTNISSRTNASQSIIEAPLLSAAIKVLKQITEAFEDMLLYLFSTKLLEDPIKQEIFIFKFMYDEDSNQLQKAPFCTVTSQPTLRIAAGVSNTP</sequence>
<reference evidence="2 3" key="1">
    <citation type="journal article" date="2021" name="Hortic Res">
        <title>Chromosome-scale assembly of the Dendrobium chrysotoxum genome enhances the understanding of orchid evolution.</title>
        <authorList>
            <person name="Zhang Y."/>
            <person name="Zhang G.Q."/>
            <person name="Zhang D."/>
            <person name="Liu X.D."/>
            <person name="Xu X.Y."/>
            <person name="Sun W.H."/>
            <person name="Yu X."/>
            <person name="Zhu X."/>
            <person name="Wang Z.W."/>
            <person name="Zhao X."/>
            <person name="Zhong W.Y."/>
            <person name="Chen H."/>
            <person name="Yin W.L."/>
            <person name="Huang T."/>
            <person name="Niu S.C."/>
            <person name="Liu Z.J."/>
        </authorList>
    </citation>
    <scope>NUCLEOTIDE SEQUENCE [LARGE SCALE GENOMIC DNA]</scope>
    <source>
        <strain evidence="2">Lindl</strain>
    </source>
</reference>
<name>A0AAV7GJ20_DENCH</name>
<proteinExistence type="predicted"/>
<organism evidence="2 3">
    <name type="scientific">Dendrobium chrysotoxum</name>
    <name type="common">Orchid</name>
    <dbReference type="NCBI Taxonomy" id="161865"/>
    <lineage>
        <taxon>Eukaryota</taxon>
        <taxon>Viridiplantae</taxon>
        <taxon>Streptophyta</taxon>
        <taxon>Embryophyta</taxon>
        <taxon>Tracheophyta</taxon>
        <taxon>Spermatophyta</taxon>
        <taxon>Magnoliopsida</taxon>
        <taxon>Liliopsida</taxon>
        <taxon>Asparagales</taxon>
        <taxon>Orchidaceae</taxon>
        <taxon>Epidendroideae</taxon>
        <taxon>Malaxideae</taxon>
        <taxon>Dendrobiinae</taxon>
        <taxon>Dendrobium</taxon>
    </lineage>
</organism>
<comment type="caution">
    <text evidence="2">The sequence shown here is derived from an EMBL/GenBank/DDBJ whole genome shotgun (WGS) entry which is preliminary data.</text>
</comment>
<accession>A0AAV7GJ20</accession>